<evidence type="ECO:0000313" key="2">
    <source>
        <dbReference type="Proteomes" id="UP000198757"/>
    </source>
</evidence>
<reference evidence="2" key="1">
    <citation type="submission" date="2016-10" db="EMBL/GenBank/DDBJ databases">
        <authorList>
            <person name="Varghese N."/>
            <person name="Submissions S."/>
        </authorList>
    </citation>
    <scope>NUCLEOTIDE SEQUENCE [LARGE SCALE GENOMIC DNA]</scope>
    <source>
        <strain evidence="2">DSM 25811 / CCM 8410 / LMG 26954 / E90</strain>
    </source>
</reference>
<organism evidence="1 2">
    <name type="scientific">Niabella drilacis (strain DSM 25811 / CCM 8410 / CCUG 62505 / LMG 26954 / E90)</name>
    <dbReference type="NCBI Taxonomy" id="1285928"/>
    <lineage>
        <taxon>Bacteria</taxon>
        <taxon>Pseudomonadati</taxon>
        <taxon>Bacteroidota</taxon>
        <taxon>Chitinophagia</taxon>
        <taxon>Chitinophagales</taxon>
        <taxon>Chitinophagaceae</taxon>
        <taxon>Niabella</taxon>
    </lineage>
</organism>
<sequence>MSSRGQHIMKPPFRAETICAGLVDSGIGQDQITVHTKGGFRKSFSNDISEMVATETDCTFELVVNRDGIYDKLPEGLFHQTRGNSRVRTVQDAVDEHKRFREEERRARSFFAPLEQLLFRYQVFVEMEERKGMFDLQSGTQDPAWFRFWNLDEPLPEAEAGRMLQLMPYLHFIKGDAASTEAALGHILNREVMLRRGERQSSIPLQCPATLAESSISLNGTLGSNTGELFPHWIFSIEGRSNDEMQSFVRQTNKPTILQKFEDLFIPFEIDVQFEFELQDEEAGKKSGAVLGYGAHI</sequence>
<evidence type="ECO:0000313" key="1">
    <source>
        <dbReference type="EMBL" id="SDD98839.1"/>
    </source>
</evidence>
<dbReference type="STRING" id="1285928.SAMN04487894_11793"/>
<proteinExistence type="predicted"/>
<accession>A0A1G6Z836</accession>
<evidence type="ECO:0008006" key="3">
    <source>
        <dbReference type="Google" id="ProtNLM"/>
    </source>
</evidence>
<dbReference type="AlphaFoldDB" id="A0A1G6Z836"/>
<gene>
    <name evidence="1" type="ORF">SAMN04487894_11793</name>
</gene>
<keyword evidence="2" id="KW-1185">Reference proteome</keyword>
<name>A0A1G6Z836_NIADE</name>
<dbReference type="Proteomes" id="UP000198757">
    <property type="component" value="Unassembled WGS sequence"/>
</dbReference>
<dbReference type="EMBL" id="FMZO01000017">
    <property type="protein sequence ID" value="SDD98839.1"/>
    <property type="molecule type" value="Genomic_DNA"/>
</dbReference>
<protein>
    <recommendedName>
        <fullName evidence="3">Type VI secretion, VasB, ImpH, VC_A0111</fullName>
    </recommendedName>
</protein>